<sequence>MTNSSLVTQEADCIQQLSKADPLRVSRTVQLFNVFSFEGHYCLVFELLRPRPLHQYFQKCQFDNEDDKLKVIRKITFQLLQALGFLRRQNVIHADLKPENILFEEGEVVCLQQIHFVRKTDQNFIQVHISYNYLPNKKYHEYIIPFLFLSSCICHHDGAWMPCIGPHVLVANILMHGSSRLGIYGLNLLWTVKRSYSKYNERQILYRGQGLIPAVKNCLQSIVYYVLTPLTCNFSQEYPYFIQQIVNENTQTYQVEMYYDEFELQTLLYRAPEVMFGVPFGPEIDIWSLGCIVAELYIGKPLFLGGNRTKVLQEVTSILGPIPWRPFHTGKYFEDLSQFIGDHNSEDNHPKCVSNVMLKLHNSRNFSFARFLVGLLKYKPGERLTPYQAAAHPFLASECSFANLLPQQRDKKTDAGSCADISFPTEYNFKPYVDEEVKRQHFSETELLKKGTTVTASSPKHFQSKRENAESLRTGNLHCSQREKVTINEKSRREDQCF</sequence>
<evidence type="ECO:0000256" key="2">
    <source>
        <dbReference type="ARBA" id="ARBA00022679"/>
    </source>
</evidence>
<dbReference type="GO" id="GO:0004674">
    <property type="term" value="F:protein serine/threonine kinase activity"/>
    <property type="evidence" value="ECO:0007669"/>
    <property type="project" value="UniProtKB-KW"/>
</dbReference>
<evidence type="ECO:0000313" key="9">
    <source>
        <dbReference type="Proteomes" id="UP001159428"/>
    </source>
</evidence>
<keyword evidence="2" id="KW-0808">Transferase</keyword>
<dbReference type="InterPro" id="IPR050494">
    <property type="entry name" value="Ser_Thr_dual-spec_kinase"/>
</dbReference>
<name>A0AAU9WZL1_9CNID</name>
<dbReference type="SUPFAM" id="SSF56112">
    <property type="entry name" value="Protein kinase-like (PK-like)"/>
    <property type="match status" value="1"/>
</dbReference>
<keyword evidence="3" id="KW-0547">Nucleotide-binding</keyword>
<dbReference type="EMBL" id="CALNXJ010000026">
    <property type="protein sequence ID" value="CAH3131562.1"/>
    <property type="molecule type" value="Genomic_DNA"/>
</dbReference>
<dbReference type="AlphaFoldDB" id="A0AAU9WZL1"/>
<dbReference type="Pfam" id="PF00069">
    <property type="entry name" value="Pkinase"/>
    <property type="match status" value="2"/>
</dbReference>
<gene>
    <name evidence="8" type="ORF">PMEA_00014711</name>
</gene>
<dbReference type="Proteomes" id="UP001159428">
    <property type="component" value="Unassembled WGS sequence"/>
</dbReference>
<proteinExistence type="predicted"/>
<evidence type="ECO:0000256" key="6">
    <source>
        <dbReference type="SAM" id="MobiDB-lite"/>
    </source>
</evidence>
<dbReference type="InterPro" id="IPR000719">
    <property type="entry name" value="Prot_kinase_dom"/>
</dbReference>
<reference evidence="8 9" key="1">
    <citation type="submission" date="2022-05" db="EMBL/GenBank/DDBJ databases">
        <authorList>
            <consortium name="Genoscope - CEA"/>
            <person name="William W."/>
        </authorList>
    </citation>
    <scope>NUCLEOTIDE SEQUENCE [LARGE SCALE GENOMIC DNA]</scope>
</reference>
<evidence type="ECO:0000256" key="4">
    <source>
        <dbReference type="ARBA" id="ARBA00022777"/>
    </source>
</evidence>
<evidence type="ECO:0000256" key="5">
    <source>
        <dbReference type="ARBA" id="ARBA00022840"/>
    </source>
</evidence>
<feature type="region of interest" description="Disordered" evidence="6">
    <location>
        <begin position="452"/>
        <end position="472"/>
    </location>
</feature>
<keyword evidence="1" id="KW-0723">Serine/threonine-protein kinase</keyword>
<dbReference type="GO" id="GO:0005524">
    <property type="term" value="F:ATP binding"/>
    <property type="evidence" value="ECO:0007669"/>
    <property type="project" value="UniProtKB-KW"/>
</dbReference>
<feature type="domain" description="Protein kinase" evidence="7">
    <location>
        <begin position="1"/>
        <end position="395"/>
    </location>
</feature>
<dbReference type="PANTHER" id="PTHR24058:SF130">
    <property type="entry name" value="SERINE_THREONINE PROTEIN KINASES-RELATED"/>
    <property type="match status" value="1"/>
</dbReference>
<dbReference type="PANTHER" id="PTHR24058">
    <property type="entry name" value="DUAL SPECIFICITY PROTEIN KINASE"/>
    <property type="match status" value="1"/>
</dbReference>
<comment type="caution">
    <text evidence="8">The sequence shown here is derived from an EMBL/GenBank/DDBJ whole genome shotgun (WGS) entry which is preliminary data.</text>
</comment>
<keyword evidence="9" id="KW-1185">Reference proteome</keyword>
<dbReference type="InterPro" id="IPR011009">
    <property type="entry name" value="Kinase-like_dom_sf"/>
</dbReference>
<accession>A0AAU9WZL1</accession>
<dbReference type="InterPro" id="IPR008271">
    <property type="entry name" value="Ser/Thr_kinase_AS"/>
</dbReference>
<protein>
    <recommendedName>
        <fullName evidence="7">Protein kinase domain-containing protein</fullName>
    </recommendedName>
</protein>
<dbReference type="SMART" id="SM00220">
    <property type="entry name" value="S_TKc"/>
    <property type="match status" value="1"/>
</dbReference>
<evidence type="ECO:0000259" key="7">
    <source>
        <dbReference type="PROSITE" id="PS50011"/>
    </source>
</evidence>
<evidence type="ECO:0000256" key="3">
    <source>
        <dbReference type="ARBA" id="ARBA00022741"/>
    </source>
</evidence>
<evidence type="ECO:0000313" key="8">
    <source>
        <dbReference type="EMBL" id="CAH3131562.1"/>
    </source>
</evidence>
<dbReference type="PROSITE" id="PS00108">
    <property type="entry name" value="PROTEIN_KINASE_ST"/>
    <property type="match status" value="1"/>
</dbReference>
<keyword evidence="5" id="KW-0067">ATP-binding</keyword>
<dbReference type="Gene3D" id="1.10.510.10">
    <property type="entry name" value="Transferase(Phosphotransferase) domain 1"/>
    <property type="match status" value="2"/>
</dbReference>
<organism evidence="8 9">
    <name type="scientific">Pocillopora meandrina</name>
    <dbReference type="NCBI Taxonomy" id="46732"/>
    <lineage>
        <taxon>Eukaryota</taxon>
        <taxon>Metazoa</taxon>
        <taxon>Cnidaria</taxon>
        <taxon>Anthozoa</taxon>
        <taxon>Hexacorallia</taxon>
        <taxon>Scleractinia</taxon>
        <taxon>Astrocoeniina</taxon>
        <taxon>Pocilloporidae</taxon>
        <taxon>Pocillopora</taxon>
    </lineage>
</organism>
<evidence type="ECO:0000256" key="1">
    <source>
        <dbReference type="ARBA" id="ARBA00022527"/>
    </source>
</evidence>
<dbReference type="PROSITE" id="PS50011">
    <property type="entry name" value="PROTEIN_KINASE_DOM"/>
    <property type="match status" value="1"/>
</dbReference>
<keyword evidence="4" id="KW-0418">Kinase</keyword>
<feature type="compositionally biased region" description="Polar residues" evidence="6">
    <location>
        <begin position="452"/>
        <end position="461"/>
    </location>
</feature>